<comment type="caution">
    <text evidence="1">The sequence shown here is derived from an EMBL/GenBank/DDBJ whole genome shotgun (WGS) entry which is preliminary data.</text>
</comment>
<proteinExistence type="predicted"/>
<evidence type="ECO:0000313" key="2">
    <source>
        <dbReference type="Proteomes" id="UP000286287"/>
    </source>
</evidence>
<organism evidence="1 2">
    <name type="scientific">Deinococcus cavernae</name>
    <dbReference type="NCBI Taxonomy" id="2320857"/>
    <lineage>
        <taxon>Bacteria</taxon>
        <taxon>Thermotogati</taxon>
        <taxon>Deinococcota</taxon>
        <taxon>Deinococci</taxon>
        <taxon>Deinococcales</taxon>
        <taxon>Deinococcaceae</taxon>
        <taxon>Deinococcus</taxon>
    </lineage>
</organism>
<gene>
    <name evidence="1" type="ORF">D3875_14495</name>
</gene>
<name>A0A418V8X9_9DEIO</name>
<dbReference type="AlphaFoldDB" id="A0A418V8X9"/>
<dbReference type="Proteomes" id="UP000286287">
    <property type="component" value="Unassembled WGS sequence"/>
</dbReference>
<dbReference type="OrthoDB" id="71032at2"/>
<dbReference type="AntiFam" id="ANF00254">
    <property type="entry name" value="DNA repeat"/>
</dbReference>
<sequence>MAGRKIGTPRFISFASRSGLEQFSELRPPWNRTPYDSILPSGAVPVRPAPLNSLAPLGQKHGVLLSNALNSCMAPEPQWTSPDPPEPHPLDAVRQQAARTTPAHVRAQLNDLSAQQTALAAGGSWSAAAEATFRQVIGMERKAGLEMRVALGEKGQQYLRSTRNLGDMPLPELQTEYAQTRQVTLALLDELLATPGVRAWTLGEEVLPEIYIVALHQRLTRLGEALAQEQLKS</sequence>
<accession>A0A418V8X9</accession>
<evidence type="ECO:0000313" key="1">
    <source>
        <dbReference type="EMBL" id="RJF72571.1"/>
    </source>
</evidence>
<dbReference type="EMBL" id="QYUJ01000014">
    <property type="protein sequence ID" value="RJF72571.1"/>
    <property type="molecule type" value="Genomic_DNA"/>
</dbReference>
<reference evidence="1 2" key="1">
    <citation type="submission" date="2018-09" db="EMBL/GenBank/DDBJ databases">
        <authorList>
            <person name="Zhu H."/>
        </authorList>
    </citation>
    <scope>NUCLEOTIDE SEQUENCE [LARGE SCALE GENOMIC DNA]</scope>
    <source>
        <strain evidence="1 2">K2S05-167</strain>
    </source>
</reference>
<protein>
    <submittedName>
        <fullName evidence="1">Uncharacterized protein</fullName>
    </submittedName>
</protein>
<keyword evidence="2" id="KW-1185">Reference proteome</keyword>